<gene>
    <name evidence="2" type="ORF">RirG_058070</name>
</gene>
<feature type="compositionally biased region" description="Low complexity" evidence="1">
    <location>
        <begin position="114"/>
        <end position="124"/>
    </location>
</feature>
<organism evidence="2 3">
    <name type="scientific">Rhizophagus irregularis (strain DAOM 197198w)</name>
    <name type="common">Glomus intraradices</name>
    <dbReference type="NCBI Taxonomy" id="1432141"/>
    <lineage>
        <taxon>Eukaryota</taxon>
        <taxon>Fungi</taxon>
        <taxon>Fungi incertae sedis</taxon>
        <taxon>Mucoromycota</taxon>
        <taxon>Glomeromycotina</taxon>
        <taxon>Glomeromycetes</taxon>
        <taxon>Glomerales</taxon>
        <taxon>Glomeraceae</taxon>
        <taxon>Rhizophagus</taxon>
    </lineage>
</organism>
<reference evidence="2 3" key="1">
    <citation type="submission" date="2014-02" db="EMBL/GenBank/DDBJ databases">
        <title>Single nucleus genome sequencing reveals high similarity among nuclei of an endomycorrhizal fungus.</title>
        <authorList>
            <person name="Lin K."/>
            <person name="Geurts R."/>
            <person name="Zhang Z."/>
            <person name="Limpens E."/>
            <person name="Saunders D.G."/>
            <person name="Mu D."/>
            <person name="Pang E."/>
            <person name="Cao H."/>
            <person name="Cha H."/>
            <person name="Lin T."/>
            <person name="Zhou Q."/>
            <person name="Shang Y."/>
            <person name="Li Y."/>
            <person name="Ivanov S."/>
            <person name="Sharma T."/>
            <person name="Velzen R.V."/>
            <person name="Ruijter N.D."/>
            <person name="Aanen D.K."/>
            <person name="Win J."/>
            <person name="Kamoun S."/>
            <person name="Bisseling T."/>
            <person name="Huang S."/>
        </authorList>
    </citation>
    <scope>NUCLEOTIDE SEQUENCE [LARGE SCALE GENOMIC DNA]</scope>
    <source>
        <strain evidence="3">DAOM197198w</strain>
    </source>
</reference>
<comment type="caution">
    <text evidence="2">The sequence shown here is derived from an EMBL/GenBank/DDBJ whole genome shotgun (WGS) entry which is preliminary data.</text>
</comment>
<dbReference type="OrthoDB" id="2383862at2759"/>
<dbReference type="EMBL" id="JEMT01013895">
    <property type="protein sequence ID" value="EXX73703.1"/>
    <property type="molecule type" value="Genomic_DNA"/>
</dbReference>
<feature type="compositionally biased region" description="Basic and acidic residues" evidence="1">
    <location>
        <begin position="125"/>
        <end position="134"/>
    </location>
</feature>
<evidence type="ECO:0000313" key="3">
    <source>
        <dbReference type="Proteomes" id="UP000022910"/>
    </source>
</evidence>
<proteinExistence type="predicted"/>
<dbReference type="Proteomes" id="UP000022910">
    <property type="component" value="Unassembled WGS sequence"/>
</dbReference>
<sequence>MGNNRLQYQLLHKNSVQWKSINTKMGLCNISRGKAKVLQQKQLSQETFRNLTPSRRSERIKSGRIVKPKICKIKKPKIAPDNKSTTSVEQVYRQKFEYVNQLNNEIKAETQLNTNKNDNNNKLSRTNENKRKEVTLPRSVPTLLVDLRKPLNKWDIGSNPLRQEFNSEINSAFKSMRNIIDEIE</sequence>
<accession>A0A015N3N0</accession>
<keyword evidence="3" id="KW-1185">Reference proteome</keyword>
<name>A0A015N3N0_RHIIW</name>
<protein>
    <submittedName>
        <fullName evidence="2">Uncharacterized protein</fullName>
    </submittedName>
</protein>
<dbReference type="AlphaFoldDB" id="A0A015N3N0"/>
<dbReference type="HOGENOM" id="CLU_1468944_0_0_1"/>
<evidence type="ECO:0000256" key="1">
    <source>
        <dbReference type="SAM" id="MobiDB-lite"/>
    </source>
</evidence>
<evidence type="ECO:0000313" key="2">
    <source>
        <dbReference type="EMBL" id="EXX73703.1"/>
    </source>
</evidence>
<feature type="region of interest" description="Disordered" evidence="1">
    <location>
        <begin position="114"/>
        <end position="134"/>
    </location>
</feature>